<name>A0A6A2Z8S1_HIBSY</name>
<evidence type="ECO:0000313" key="2">
    <source>
        <dbReference type="Proteomes" id="UP000436088"/>
    </source>
</evidence>
<comment type="caution">
    <text evidence="1">The sequence shown here is derived from an EMBL/GenBank/DDBJ whole genome shotgun (WGS) entry which is preliminary data.</text>
</comment>
<evidence type="ECO:0000313" key="1">
    <source>
        <dbReference type="EMBL" id="KAE8688361.1"/>
    </source>
</evidence>
<dbReference type="AlphaFoldDB" id="A0A6A2Z8S1"/>
<proteinExistence type="predicted"/>
<accession>A0A6A2Z8S1</accession>
<protein>
    <submittedName>
        <fullName evidence="1">Uncharacterized protein</fullName>
    </submittedName>
</protein>
<gene>
    <name evidence="1" type="ORF">F3Y22_tig00110987pilonHSYRG00029</name>
</gene>
<organism evidence="1 2">
    <name type="scientific">Hibiscus syriacus</name>
    <name type="common">Rose of Sharon</name>
    <dbReference type="NCBI Taxonomy" id="106335"/>
    <lineage>
        <taxon>Eukaryota</taxon>
        <taxon>Viridiplantae</taxon>
        <taxon>Streptophyta</taxon>
        <taxon>Embryophyta</taxon>
        <taxon>Tracheophyta</taxon>
        <taxon>Spermatophyta</taxon>
        <taxon>Magnoliopsida</taxon>
        <taxon>eudicotyledons</taxon>
        <taxon>Gunneridae</taxon>
        <taxon>Pentapetalae</taxon>
        <taxon>rosids</taxon>
        <taxon>malvids</taxon>
        <taxon>Malvales</taxon>
        <taxon>Malvaceae</taxon>
        <taxon>Malvoideae</taxon>
        <taxon>Hibiscus</taxon>
    </lineage>
</organism>
<dbReference type="EMBL" id="VEPZ02001190">
    <property type="protein sequence ID" value="KAE8688361.1"/>
    <property type="molecule type" value="Genomic_DNA"/>
</dbReference>
<reference evidence="1" key="1">
    <citation type="submission" date="2019-09" db="EMBL/GenBank/DDBJ databases">
        <title>Draft genome information of white flower Hibiscus syriacus.</title>
        <authorList>
            <person name="Kim Y.-M."/>
        </authorList>
    </citation>
    <scope>NUCLEOTIDE SEQUENCE [LARGE SCALE GENOMIC DNA]</scope>
    <source>
        <strain evidence="1">YM2019G1</strain>
    </source>
</reference>
<keyword evidence="2" id="KW-1185">Reference proteome</keyword>
<sequence>MIFTFDVSVLHRRVEASMVTQSSRLDEALAGPVSWVKFGESPNYVVTHPIAATWRGNWLLEASVGIVAAWQRRAELLEAVETR</sequence>
<dbReference type="Proteomes" id="UP000436088">
    <property type="component" value="Unassembled WGS sequence"/>
</dbReference>